<evidence type="ECO:0000259" key="3">
    <source>
        <dbReference type="PROSITE" id="PS51272"/>
    </source>
</evidence>
<sequence>MNKKLLTALLVLAMLFSFGTAAFAATFSDIADLSKDTQASIAKLNALNIINGYPDGTFKPANNITRAEFAKIACIAGGMGTSAEMLQGTASRFSDVAASQWYTGYINLANSQNWVKGYPDGTFRPNNQISYAEVITVLVRILGYNDNLPGPWPVDYIAKAGALDITKNVSFNANAPATRADVAVMADETLDATIVKWDNDTQDFEKKEDRKGNEITLLDDAFDTAVNEDYWVTDSEYDNGVWSIKVKATDEDEDALDGKWLDLNANWMASDASLANGLGDKIVDILYDSDEEEVLYTEVLSTRVTVDGEDWEYDKNKEEFKIDGTKYDKADYFTGNEYGETGATAYDDDGYYRAYVNEDKEVYKVSRRNEKTPAIVEEFDGELTLKDPGDFGDNDQAEKIDFKDDTVLVEKGGAFVEPKALAENDVIYVTEDLYGYDYYIEVAGSVNKTGKLDSYKTNNGNVTSVRIDGTSYDVAEYDLLSDNEGKDFNKAITEKNIEDFDGKTITYFLNKANQVCIIITGEAGEGSNRIYGVITDLGYRYGNPAKINEIKVLKADGKETTYDVDTDEVEIYEDELNIDEFIKFAVNADNDIDSLTVLAQLNDDEVIVPTTAGKDPDFDDYIDTDNDEYVGDLTDGNSDNNRIRFEGKWLTLDDKTVVFNAGRFIDDDAEVIDNDDLVDWAEDLTGAVTVYVEYSNSKVEYVYLNDDVTSATAVDYALVLDNYKKSGKDWVEIDVKGTAQNYEVKNNIPVEYAIYDYSISSNKFSVKNTDMVFDPEDVTAGSYYEVEDVDRSGNAIKMDGEWFYGDADTIIYDYTDYYDDGDDPLYASSVRAISKGDLVFAIMDDKDPDVVNLFVIVTGVDAE</sequence>
<keyword evidence="1" id="KW-0677">Repeat</keyword>
<evidence type="ECO:0000313" key="4">
    <source>
        <dbReference type="EMBL" id="MCR6545412.1"/>
    </source>
</evidence>
<name>A0ABT1Y3H0_9FIRM</name>
<accession>A0ABT1Y3H0</accession>
<dbReference type="RefSeq" id="WP_089609310.1">
    <property type="nucleotide sequence ID" value="NZ_CP022121.1"/>
</dbReference>
<dbReference type="InterPro" id="IPR001119">
    <property type="entry name" value="SLH_dom"/>
</dbReference>
<evidence type="ECO:0000256" key="2">
    <source>
        <dbReference type="SAM" id="SignalP"/>
    </source>
</evidence>
<dbReference type="EMBL" id="JANPWE010000003">
    <property type="protein sequence ID" value="MCR6545412.1"/>
    <property type="molecule type" value="Genomic_DNA"/>
</dbReference>
<gene>
    <name evidence="4" type="ORF">NVS47_07765</name>
</gene>
<dbReference type="PANTHER" id="PTHR43308:SF5">
    <property type="entry name" value="S-LAYER PROTEIN _ PEPTIDOGLYCAN ENDO-BETA-N-ACETYLGLUCOSAMINIDASE"/>
    <property type="match status" value="1"/>
</dbReference>
<dbReference type="Proteomes" id="UP001524944">
    <property type="component" value="Unassembled WGS sequence"/>
</dbReference>
<keyword evidence="2" id="KW-0732">Signal</keyword>
<protein>
    <submittedName>
        <fullName evidence="4">S-layer homology domain-containing protein</fullName>
    </submittedName>
</protein>
<dbReference type="InterPro" id="IPR051465">
    <property type="entry name" value="Cell_Envelope_Struct_Comp"/>
</dbReference>
<keyword evidence="5" id="KW-1185">Reference proteome</keyword>
<dbReference type="PROSITE" id="PS51272">
    <property type="entry name" value="SLH"/>
    <property type="match status" value="2"/>
</dbReference>
<feature type="signal peptide" evidence="2">
    <location>
        <begin position="1"/>
        <end position="24"/>
    </location>
</feature>
<proteinExistence type="predicted"/>
<feature type="domain" description="SLH" evidence="3">
    <location>
        <begin position="24"/>
        <end position="87"/>
    </location>
</feature>
<feature type="domain" description="SLH" evidence="3">
    <location>
        <begin position="89"/>
        <end position="152"/>
    </location>
</feature>
<evidence type="ECO:0000313" key="5">
    <source>
        <dbReference type="Proteomes" id="UP001524944"/>
    </source>
</evidence>
<feature type="chain" id="PRO_5045916550" evidence="2">
    <location>
        <begin position="25"/>
        <end position="863"/>
    </location>
</feature>
<comment type="caution">
    <text evidence="4">The sequence shown here is derived from an EMBL/GenBank/DDBJ whole genome shotgun (WGS) entry which is preliminary data.</text>
</comment>
<dbReference type="Pfam" id="PF00395">
    <property type="entry name" value="SLH"/>
    <property type="match status" value="2"/>
</dbReference>
<organism evidence="4 5">
    <name type="scientific">Dehalobacterium formicoaceticum</name>
    <dbReference type="NCBI Taxonomy" id="51515"/>
    <lineage>
        <taxon>Bacteria</taxon>
        <taxon>Bacillati</taxon>
        <taxon>Bacillota</taxon>
        <taxon>Clostridia</taxon>
        <taxon>Eubacteriales</taxon>
        <taxon>Peptococcaceae</taxon>
        <taxon>Dehalobacterium</taxon>
    </lineage>
</organism>
<reference evidence="4 5" key="1">
    <citation type="submission" date="2022-08" db="EMBL/GenBank/DDBJ databases">
        <title>Proteogenomics of the novel Dehalobacterium formicoaceticum strain EZ94 highlights a key role of methyltransferases during anaerobic dichloromethane degradation.</title>
        <authorList>
            <person name="Wasmund K."/>
        </authorList>
    </citation>
    <scope>NUCLEOTIDE SEQUENCE [LARGE SCALE GENOMIC DNA]</scope>
    <source>
        <strain evidence="4 5">EZ94</strain>
    </source>
</reference>
<dbReference type="PANTHER" id="PTHR43308">
    <property type="entry name" value="OUTER MEMBRANE PROTEIN ALPHA-RELATED"/>
    <property type="match status" value="1"/>
</dbReference>
<evidence type="ECO:0000256" key="1">
    <source>
        <dbReference type="ARBA" id="ARBA00022737"/>
    </source>
</evidence>